<feature type="compositionally biased region" description="Low complexity" evidence="6">
    <location>
        <begin position="221"/>
        <end position="230"/>
    </location>
</feature>
<dbReference type="Gene3D" id="1.20.5.170">
    <property type="match status" value="1"/>
</dbReference>
<dbReference type="SMART" id="SM00338">
    <property type="entry name" value="BRLZ"/>
    <property type="match status" value="1"/>
</dbReference>
<dbReference type="GO" id="GO:0007623">
    <property type="term" value="P:circadian rhythm"/>
    <property type="evidence" value="ECO:0007669"/>
    <property type="project" value="TreeGrafter"/>
</dbReference>
<feature type="domain" description="BZIP" evidence="7">
    <location>
        <begin position="75"/>
        <end position="125"/>
    </location>
</feature>
<dbReference type="GO" id="GO:0003677">
    <property type="term" value="F:DNA binding"/>
    <property type="evidence" value="ECO:0007669"/>
    <property type="project" value="UniProtKB-KW"/>
</dbReference>
<dbReference type="GO" id="GO:0005634">
    <property type="term" value="C:nucleus"/>
    <property type="evidence" value="ECO:0007669"/>
    <property type="project" value="TreeGrafter"/>
</dbReference>
<reference evidence="9" key="2">
    <citation type="submission" date="2025-05" db="UniProtKB">
        <authorList>
            <consortium name="Ensembl"/>
        </authorList>
    </citation>
    <scope>IDENTIFICATION</scope>
</reference>
<evidence type="ECO:0000256" key="2">
    <source>
        <dbReference type="ARBA" id="ARBA00023015"/>
    </source>
</evidence>
<feature type="region of interest" description="Disordered" evidence="6">
    <location>
        <begin position="60"/>
        <end position="94"/>
    </location>
</feature>
<feature type="compositionally biased region" description="Polar residues" evidence="6">
    <location>
        <begin position="265"/>
        <end position="287"/>
    </location>
</feature>
<keyword evidence="2" id="KW-0805">Transcription regulation</keyword>
<dbReference type="FunFam" id="1.20.5.170:FF:000025">
    <property type="entry name" value="nuclear factor interleukin-3-regulated protein-like"/>
    <property type="match status" value="1"/>
</dbReference>
<protein>
    <submittedName>
        <fullName evidence="8">Nuclear factor interleukin-3-regulated protein-like</fullName>
    </submittedName>
    <submittedName>
        <fullName evidence="9">Nuclear factor, interleukin 3 regulated</fullName>
    </submittedName>
</protein>
<dbReference type="InterPro" id="IPR046347">
    <property type="entry name" value="bZIP_sf"/>
</dbReference>
<name>A0A8B9RHF7_ASTMX</name>
<feature type="compositionally biased region" description="Low complexity" evidence="6">
    <location>
        <begin position="240"/>
        <end position="264"/>
    </location>
</feature>
<keyword evidence="4" id="KW-0804">Transcription</keyword>
<evidence type="ECO:0000259" key="7">
    <source>
        <dbReference type="PROSITE" id="PS50217"/>
    </source>
</evidence>
<dbReference type="AlphaFoldDB" id="A0A8B9RHF7"/>
<evidence type="ECO:0000313" key="9">
    <source>
        <dbReference type="Ensembl" id="ENSAMXP00005043033.1"/>
    </source>
</evidence>
<organism evidence="9 10">
    <name type="scientific">Astyanax mexicanus</name>
    <name type="common">Blind cave fish</name>
    <name type="synonym">Astyanax fasciatus mexicanus</name>
    <dbReference type="NCBI Taxonomy" id="7994"/>
    <lineage>
        <taxon>Eukaryota</taxon>
        <taxon>Metazoa</taxon>
        <taxon>Chordata</taxon>
        <taxon>Craniata</taxon>
        <taxon>Vertebrata</taxon>
        <taxon>Euteleostomi</taxon>
        <taxon>Actinopterygii</taxon>
        <taxon>Neopterygii</taxon>
        <taxon>Teleostei</taxon>
        <taxon>Ostariophysi</taxon>
        <taxon>Characiformes</taxon>
        <taxon>Characoidei</taxon>
        <taxon>Acestrorhamphidae</taxon>
        <taxon>Acestrorhamphinae</taxon>
        <taxon>Astyanax</taxon>
    </lineage>
</organism>
<keyword evidence="3" id="KW-0238">DNA-binding</keyword>
<reference evidence="8 11" key="1">
    <citation type="submission" date="2021-07" db="EMBL/GenBank/DDBJ databases">
        <authorList>
            <person name="Imarazene B."/>
            <person name="Zahm M."/>
            <person name="Klopp C."/>
            <person name="Cabau C."/>
            <person name="Beille S."/>
            <person name="Jouanno E."/>
            <person name="Castinel A."/>
            <person name="Lluch J."/>
            <person name="Gil L."/>
            <person name="Kuchtly C."/>
            <person name="Lopez Roques C."/>
            <person name="Donnadieu C."/>
            <person name="Parrinello H."/>
            <person name="Journot L."/>
            <person name="Du K."/>
            <person name="Schartl M."/>
            <person name="Retaux S."/>
            <person name="Guiguen Y."/>
        </authorList>
    </citation>
    <scope>NUCLEOTIDE SEQUENCE [LARGE SCALE GENOMIC DNA]</scope>
    <source>
        <strain evidence="8">Pach_M1</strain>
        <tissue evidence="8">Testis</tissue>
    </source>
</reference>
<evidence type="ECO:0000256" key="6">
    <source>
        <dbReference type="SAM" id="MobiDB-lite"/>
    </source>
</evidence>
<dbReference type="PROSITE" id="PS00036">
    <property type="entry name" value="BZIP_BASIC"/>
    <property type="match status" value="1"/>
</dbReference>
<dbReference type="EMBL" id="JAICCE010000016">
    <property type="protein sequence ID" value="KAG9266829.1"/>
    <property type="molecule type" value="Genomic_DNA"/>
</dbReference>
<feature type="region of interest" description="Disordered" evidence="6">
    <location>
        <begin position="1"/>
        <end position="34"/>
    </location>
</feature>
<sequence length="353" mass="39120">MSTGRHTSHLAEMCLPSSSADMPGEDDDSPSVRRIVPLRGPSLLARKLFHFHPYHGSLIPSKRRKREMTPAEKKDALYWDKRRKNNEAAKRSREKRRFNDLMLESQLLALSEENAQLRAELLSLQYHMGLARGADITQSLRSNGPLPCPTQPSHLHPSLWDLNTGVPPSNLYPCWPQHSYCSTSPPNSSSSQILLHKNPQSSGTIAPCTLSLGQPAEQSKEGSQGSGSSETDPAAHQQVSSSNDPNSEQESSSSQAASSSSPSSLTSQPPRNWLLNETNHTTNQPNNLLMQWGSSCLRPSPLHARWPQPFSLPLRDSEGSRHGINSLWNLNGKFSMLSAEISQLRRYLRPENA</sequence>
<evidence type="ECO:0000313" key="11">
    <source>
        <dbReference type="Proteomes" id="UP000752171"/>
    </source>
</evidence>
<dbReference type="Pfam" id="PF07716">
    <property type="entry name" value="bZIP_2"/>
    <property type="match status" value="1"/>
</dbReference>
<evidence type="ECO:0000256" key="5">
    <source>
        <dbReference type="ARBA" id="ARBA00023242"/>
    </source>
</evidence>
<dbReference type="InterPro" id="IPR047106">
    <property type="entry name" value="NFIL3-like_bZIP"/>
</dbReference>
<evidence type="ECO:0000313" key="10">
    <source>
        <dbReference type="Proteomes" id="UP000694621"/>
    </source>
</evidence>
<accession>A0A8B9RHF7</accession>
<feature type="compositionally biased region" description="Basic and acidic residues" evidence="6">
    <location>
        <begin position="67"/>
        <end position="91"/>
    </location>
</feature>
<dbReference type="PROSITE" id="PS50217">
    <property type="entry name" value="BZIP"/>
    <property type="match status" value="1"/>
</dbReference>
<dbReference type="OrthoDB" id="6151507at2759"/>
<dbReference type="InterPro" id="IPR047229">
    <property type="entry name" value="NFIL3-like"/>
</dbReference>
<dbReference type="Proteomes" id="UP000752171">
    <property type="component" value="Unassembled WGS sequence"/>
</dbReference>
<keyword evidence="5" id="KW-0539">Nucleus</keyword>
<feature type="region of interest" description="Disordered" evidence="6">
    <location>
        <begin position="185"/>
        <end position="287"/>
    </location>
</feature>
<gene>
    <name evidence="8" type="primary">NFIL3</name>
    <name evidence="8" type="ORF">AMEX_G19488</name>
</gene>
<evidence type="ECO:0000256" key="1">
    <source>
        <dbReference type="ARBA" id="ARBA00006079"/>
    </source>
</evidence>
<dbReference type="PANTHER" id="PTHR15284:SF6">
    <property type="entry name" value="HYPOTHETICAL LOC799271-RELATED"/>
    <property type="match status" value="1"/>
</dbReference>
<proteinExistence type="inferred from homology"/>
<dbReference type="Proteomes" id="UP000694621">
    <property type="component" value="Unplaced"/>
</dbReference>
<dbReference type="Ensembl" id="ENSAMXT00005046788.1">
    <property type="protein sequence ID" value="ENSAMXP00005043033.1"/>
    <property type="gene ID" value="ENSAMXG00005020050.1"/>
</dbReference>
<comment type="similarity">
    <text evidence="1">Belongs to the bZIP family. NFIL3 subfamily.</text>
</comment>
<dbReference type="PANTHER" id="PTHR15284">
    <property type="entry name" value="NUCLEAR FACTOR INTERLEUKIN-3-REGULATED PROTEIN"/>
    <property type="match status" value="1"/>
</dbReference>
<dbReference type="GO" id="GO:0003700">
    <property type="term" value="F:DNA-binding transcription factor activity"/>
    <property type="evidence" value="ECO:0007669"/>
    <property type="project" value="InterPro"/>
</dbReference>
<dbReference type="InterPro" id="IPR004827">
    <property type="entry name" value="bZIP"/>
</dbReference>
<dbReference type="CDD" id="cd14694">
    <property type="entry name" value="bZIP_NFIL3"/>
    <property type="match status" value="1"/>
</dbReference>
<evidence type="ECO:0000313" key="8">
    <source>
        <dbReference type="EMBL" id="KAG9266829.1"/>
    </source>
</evidence>
<evidence type="ECO:0000256" key="4">
    <source>
        <dbReference type="ARBA" id="ARBA00023163"/>
    </source>
</evidence>
<evidence type="ECO:0000256" key="3">
    <source>
        <dbReference type="ARBA" id="ARBA00023125"/>
    </source>
</evidence>
<dbReference type="SUPFAM" id="SSF57959">
    <property type="entry name" value="Leucine zipper domain"/>
    <property type="match status" value="1"/>
</dbReference>